<proteinExistence type="predicted"/>
<protein>
    <submittedName>
        <fullName evidence="2">Uncharacterized protein</fullName>
    </submittedName>
</protein>
<evidence type="ECO:0000313" key="3">
    <source>
        <dbReference type="Proteomes" id="UP000078492"/>
    </source>
</evidence>
<dbReference type="Proteomes" id="UP000078492">
    <property type="component" value="Unassembled WGS sequence"/>
</dbReference>
<feature type="region of interest" description="Disordered" evidence="1">
    <location>
        <begin position="34"/>
        <end position="54"/>
    </location>
</feature>
<dbReference type="EMBL" id="KQ980286">
    <property type="protein sequence ID" value="KYN16920.1"/>
    <property type="molecule type" value="Genomic_DNA"/>
</dbReference>
<gene>
    <name evidence="2" type="ORF">ALC57_10789</name>
</gene>
<keyword evidence="3" id="KW-1185">Reference proteome</keyword>
<reference evidence="2 3" key="1">
    <citation type="submission" date="2015-09" db="EMBL/GenBank/DDBJ databases">
        <title>Trachymyrmex cornetzi WGS genome.</title>
        <authorList>
            <person name="Nygaard S."/>
            <person name="Hu H."/>
            <person name="Boomsma J."/>
            <person name="Zhang G."/>
        </authorList>
    </citation>
    <scope>NUCLEOTIDE SEQUENCE [LARGE SCALE GENOMIC DNA]</scope>
    <source>
        <strain evidence="2">Tcor2-1</strain>
        <tissue evidence="2">Whole body</tissue>
    </source>
</reference>
<name>A0A151J385_9HYME</name>
<feature type="compositionally biased region" description="Polar residues" evidence="1">
    <location>
        <begin position="34"/>
        <end position="51"/>
    </location>
</feature>
<evidence type="ECO:0000313" key="2">
    <source>
        <dbReference type="EMBL" id="KYN16920.1"/>
    </source>
</evidence>
<organism evidence="2 3">
    <name type="scientific">Trachymyrmex cornetzi</name>
    <dbReference type="NCBI Taxonomy" id="471704"/>
    <lineage>
        <taxon>Eukaryota</taxon>
        <taxon>Metazoa</taxon>
        <taxon>Ecdysozoa</taxon>
        <taxon>Arthropoda</taxon>
        <taxon>Hexapoda</taxon>
        <taxon>Insecta</taxon>
        <taxon>Pterygota</taxon>
        <taxon>Neoptera</taxon>
        <taxon>Endopterygota</taxon>
        <taxon>Hymenoptera</taxon>
        <taxon>Apocrita</taxon>
        <taxon>Aculeata</taxon>
        <taxon>Formicoidea</taxon>
        <taxon>Formicidae</taxon>
        <taxon>Myrmicinae</taxon>
        <taxon>Trachymyrmex</taxon>
    </lineage>
</organism>
<accession>A0A151J385</accession>
<dbReference type="AlphaFoldDB" id="A0A151J385"/>
<evidence type="ECO:0000256" key="1">
    <source>
        <dbReference type="SAM" id="MobiDB-lite"/>
    </source>
</evidence>
<sequence length="99" mass="11503">MRDMISGEYLPLTIEQFCNILPGDSDEMVAPSQAINSENSPIRKSNLTRATTPDHRFGRIDNQWIRRKGGHGRSSWNRVQSRPWRFNPDAHRFTATRLH</sequence>